<reference evidence="2 3" key="1">
    <citation type="submission" date="2021-08" db="EMBL/GenBank/DDBJ databases">
        <authorList>
            <person name="Peeters C."/>
        </authorList>
    </citation>
    <scope>NUCLEOTIDE SEQUENCE [LARGE SCALE GENOMIC DNA]</scope>
    <source>
        <strain evidence="2 3">LMG 23994</strain>
    </source>
</reference>
<evidence type="ECO:0000313" key="2">
    <source>
        <dbReference type="EMBL" id="CAG9169931.1"/>
    </source>
</evidence>
<protein>
    <recommendedName>
        <fullName evidence="4">Small CPxCG-related zinc finger protein</fullName>
    </recommendedName>
</protein>
<feature type="region of interest" description="Disordered" evidence="1">
    <location>
        <begin position="89"/>
        <end position="109"/>
    </location>
</feature>
<dbReference type="RefSeq" id="WP_224001357.1">
    <property type="nucleotide sequence ID" value="NZ_CAJZAF010000007.1"/>
</dbReference>
<evidence type="ECO:0000313" key="3">
    <source>
        <dbReference type="Proteomes" id="UP000701702"/>
    </source>
</evidence>
<sequence>MGQAKQRGTKEQRIAQAKERLAALRPETLVCGSCQTAFSEFEAMDTRGMRGIDAVFAGQCPSCGESVIAFKGEPDAVADAALAWQDAMGGDGKLGSQSSDGRYASLEDE</sequence>
<organism evidence="2 3">
    <name type="scientific">Cupriavidus pinatubonensis</name>
    <dbReference type="NCBI Taxonomy" id="248026"/>
    <lineage>
        <taxon>Bacteria</taxon>
        <taxon>Pseudomonadati</taxon>
        <taxon>Pseudomonadota</taxon>
        <taxon>Betaproteobacteria</taxon>
        <taxon>Burkholderiales</taxon>
        <taxon>Burkholderiaceae</taxon>
        <taxon>Cupriavidus</taxon>
    </lineage>
</organism>
<name>A0ABM8WR53_9BURK</name>
<accession>A0ABM8WR53</accession>
<proteinExistence type="predicted"/>
<comment type="caution">
    <text evidence="2">The sequence shown here is derived from an EMBL/GenBank/DDBJ whole genome shotgun (WGS) entry which is preliminary data.</text>
</comment>
<evidence type="ECO:0008006" key="4">
    <source>
        <dbReference type="Google" id="ProtNLM"/>
    </source>
</evidence>
<dbReference type="EMBL" id="CAJZAF010000007">
    <property type="protein sequence ID" value="CAG9169931.1"/>
    <property type="molecule type" value="Genomic_DNA"/>
</dbReference>
<gene>
    <name evidence="2" type="ORF">LMG23994_01735</name>
</gene>
<keyword evidence="3" id="KW-1185">Reference proteome</keyword>
<evidence type="ECO:0000256" key="1">
    <source>
        <dbReference type="SAM" id="MobiDB-lite"/>
    </source>
</evidence>
<dbReference type="Proteomes" id="UP000701702">
    <property type="component" value="Unassembled WGS sequence"/>
</dbReference>